<evidence type="ECO:0000313" key="1">
    <source>
        <dbReference type="EMBL" id="OSS50621.1"/>
    </source>
</evidence>
<proteinExistence type="predicted"/>
<reference evidence="1 2" key="1">
    <citation type="journal article" date="2017" name="Genome Announc.">
        <title>Genome sequence of the saprophytic ascomycete Epicoccum nigrum ICMP 19927 strain isolated from New Zealand.</title>
        <authorList>
            <person name="Fokin M."/>
            <person name="Fleetwood D."/>
            <person name="Weir B.S."/>
            <person name="Villas-Boas S.G."/>
        </authorList>
    </citation>
    <scope>NUCLEOTIDE SEQUENCE [LARGE SCALE GENOMIC DNA]</scope>
    <source>
        <strain evidence="1 2">ICMP 19927</strain>
    </source>
</reference>
<dbReference type="EMBL" id="KZ107841">
    <property type="protein sequence ID" value="OSS50621.1"/>
    <property type="molecule type" value="Genomic_DNA"/>
</dbReference>
<name>A0A1Y2M3J9_EPING</name>
<dbReference type="InParanoid" id="A0A1Y2M3J9"/>
<dbReference type="Proteomes" id="UP000193240">
    <property type="component" value="Unassembled WGS sequence"/>
</dbReference>
<keyword evidence="2" id="KW-1185">Reference proteome</keyword>
<dbReference type="AlphaFoldDB" id="A0A1Y2M3J9"/>
<protein>
    <submittedName>
        <fullName evidence="1">Uncharacterized protein</fullName>
    </submittedName>
</protein>
<sequence length="192" mass="21845">MTSTVTTCATARDLCDAPHVSNNAMSCDNLAIDTLSFNRERAKLQRYYAKVVEYGREVLARDHTYDRRGSRIITTVRYLCLHDKICDWTTQSTDAELSRDASTHPYLAQMAIIMRTIDIALAVSHRLFNWPGAALDPHLRWPGVAMRESYRQVDEPIYTRPTRECQTVALSWPSRHLGPDRGVHGAVVRNRG</sequence>
<evidence type="ECO:0000313" key="2">
    <source>
        <dbReference type="Proteomes" id="UP000193240"/>
    </source>
</evidence>
<organism evidence="1 2">
    <name type="scientific">Epicoccum nigrum</name>
    <name type="common">Soil fungus</name>
    <name type="synonym">Epicoccum purpurascens</name>
    <dbReference type="NCBI Taxonomy" id="105696"/>
    <lineage>
        <taxon>Eukaryota</taxon>
        <taxon>Fungi</taxon>
        <taxon>Dikarya</taxon>
        <taxon>Ascomycota</taxon>
        <taxon>Pezizomycotina</taxon>
        <taxon>Dothideomycetes</taxon>
        <taxon>Pleosporomycetidae</taxon>
        <taxon>Pleosporales</taxon>
        <taxon>Pleosporineae</taxon>
        <taxon>Didymellaceae</taxon>
        <taxon>Epicoccum</taxon>
    </lineage>
</organism>
<accession>A0A1Y2M3J9</accession>
<gene>
    <name evidence="1" type="ORF">B5807_04329</name>
</gene>